<evidence type="ECO:0000256" key="3">
    <source>
        <dbReference type="ARBA" id="ARBA00023015"/>
    </source>
</evidence>
<dbReference type="Proteomes" id="UP001160148">
    <property type="component" value="Unassembled WGS sequence"/>
</dbReference>
<protein>
    <recommendedName>
        <fullName evidence="2">Regulatory protein zeste</fullName>
    </recommendedName>
</protein>
<name>A0AAV0XPA1_9HEMI</name>
<comment type="caution">
    <text evidence="8">The sequence shown here is derived from an EMBL/GenBank/DDBJ whole genome shotgun (WGS) entry which is preliminary data.</text>
</comment>
<dbReference type="PANTHER" id="PTHR23098:SF16">
    <property type="entry name" value="REGULATORY PROTEIN ZESTE"/>
    <property type="match status" value="1"/>
</dbReference>
<organism evidence="8 9">
    <name type="scientific">Macrosiphum euphorbiae</name>
    <name type="common">potato aphid</name>
    <dbReference type="NCBI Taxonomy" id="13131"/>
    <lineage>
        <taxon>Eukaryota</taxon>
        <taxon>Metazoa</taxon>
        <taxon>Ecdysozoa</taxon>
        <taxon>Arthropoda</taxon>
        <taxon>Hexapoda</taxon>
        <taxon>Insecta</taxon>
        <taxon>Pterygota</taxon>
        <taxon>Neoptera</taxon>
        <taxon>Paraneoptera</taxon>
        <taxon>Hemiptera</taxon>
        <taxon>Sternorrhyncha</taxon>
        <taxon>Aphidomorpha</taxon>
        <taxon>Aphidoidea</taxon>
        <taxon>Aphididae</taxon>
        <taxon>Macrosiphini</taxon>
        <taxon>Macrosiphum</taxon>
    </lineage>
</organism>
<sequence>MSAQIKCRPTKQQMKLLVDLLAEDPQLVAGKFSSTFTQKIASARWEAIASQLNAMPGAEKTWCKWKKAWQDTKSIAKNKASAIKRHSNGTGGGPPFNITMSEVQLTAIAHIRDVAVTGHTDSFESAVEIIYDHDTFQLGIISAVPSKISARCEVSFLAPPRPTPSTKYFYSYKKTRYITLEESRIRFVRVTLFFTLNIFVDMYYVQTLLKMIYKQGESLF</sequence>
<evidence type="ECO:0000256" key="2">
    <source>
        <dbReference type="ARBA" id="ARBA00016807"/>
    </source>
</evidence>
<feature type="domain" description="Myb/SANT-like DNA-binding" evidence="7">
    <location>
        <begin position="10"/>
        <end position="80"/>
    </location>
</feature>
<dbReference type="AlphaFoldDB" id="A0AAV0XPA1"/>
<keyword evidence="6" id="KW-0812">Transmembrane</keyword>
<keyword evidence="6" id="KW-1133">Transmembrane helix</keyword>
<keyword evidence="3" id="KW-0805">Transcription regulation</keyword>
<comment type="subunit">
    <text evidence="1">Self-associates forming complexes of several hundred monomers.</text>
</comment>
<comment type="function">
    <text evidence="5">Involved in transvection phenomena (= synapsis-dependent gene expression), where the synaptic pairing of chromosomes carrying genes with which zeste interacts influences the expression of these genes. Zeste binds to DNA and stimulates transcription from a nearby promoter.</text>
</comment>
<dbReference type="PANTHER" id="PTHR23098">
    <property type="entry name" value="AGAP001331-PA-RELATED"/>
    <property type="match status" value="1"/>
</dbReference>
<proteinExistence type="predicted"/>
<dbReference type="Pfam" id="PF13873">
    <property type="entry name" value="Myb_DNA-bind_5"/>
    <property type="match status" value="1"/>
</dbReference>
<gene>
    <name evidence="8" type="ORF">MEUPH1_LOCUS24121</name>
</gene>
<evidence type="ECO:0000256" key="4">
    <source>
        <dbReference type="ARBA" id="ARBA00023163"/>
    </source>
</evidence>
<evidence type="ECO:0000259" key="7">
    <source>
        <dbReference type="Pfam" id="PF13873"/>
    </source>
</evidence>
<evidence type="ECO:0000256" key="1">
    <source>
        <dbReference type="ARBA" id="ARBA00011764"/>
    </source>
</evidence>
<feature type="transmembrane region" description="Helical" evidence="6">
    <location>
        <begin position="187"/>
        <end position="205"/>
    </location>
</feature>
<evidence type="ECO:0000313" key="9">
    <source>
        <dbReference type="Proteomes" id="UP001160148"/>
    </source>
</evidence>
<dbReference type="GO" id="GO:0005634">
    <property type="term" value="C:nucleus"/>
    <property type="evidence" value="ECO:0007669"/>
    <property type="project" value="TreeGrafter"/>
</dbReference>
<keyword evidence="9" id="KW-1185">Reference proteome</keyword>
<evidence type="ECO:0000256" key="6">
    <source>
        <dbReference type="SAM" id="Phobius"/>
    </source>
</evidence>
<keyword evidence="4" id="KW-0804">Transcription</keyword>
<reference evidence="8 9" key="1">
    <citation type="submission" date="2023-01" db="EMBL/GenBank/DDBJ databases">
        <authorList>
            <person name="Whitehead M."/>
        </authorList>
    </citation>
    <scope>NUCLEOTIDE SEQUENCE [LARGE SCALE GENOMIC DNA]</scope>
</reference>
<keyword evidence="6" id="KW-0472">Membrane</keyword>
<dbReference type="InterPro" id="IPR028002">
    <property type="entry name" value="Myb_DNA-bind_5"/>
</dbReference>
<accession>A0AAV0XPA1</accession>
<evidence type="ECO:0000256" key="5">
    <source>
        <dbReference type="ARBA" id="ARBA00025466"/>
    </source>
</evidence>
<dbReference type="EMBL" id="CARXXK010000117">
    <property type="protein sequence ID" value="CAI6369943.1"/>
    <property type="molecule type" value="Genomic_DNA"/>
</dbReference>
<evidence type="ECO:0000313" key="8">
    <source>
        <dbReference type="EMBL" id="CAI6369943.1"/>
    </source>
</evidence>